<dbReference type="InterPro" id="IPR016137">
    <property type="entry name" value="RGS"/>
</dbReference>
<dbReference type="InterPro" id="IPR036305">
    <property type="entry name" value="RGS_sf"/>
</dbReference>
<dbReference type="InterPro" id="IPR044926">
    <property type="entry name" value="RGS_subdomain_2"/>
</dbReference>
<comment type="caution">
    <text evidence="2">The sequence shown here is derived from an EMBL/GenBank/DDBJ whole genome shotgun (WGS) entry which is preliminary data.</text>
</comment>
<evidence type="ECO:0000313" key="2">
    <source>
        <dbReference type="EMBL" id="KAI2667278.1"/>
    </source>
</evidence>
<reference evidence="2 3" key="1">
    <citation type="submission" date="2022-01" db="EMBL/GenBank/DDBJ databases">
        <title>A high-quality chromosome-level genome assembly of rohu carp, Labeo rohita.</title>
        <authorList>
            <person name="Arick M.A. II"/>
            <person name="Hsu C.-Y."/>
            <person name="Magbanua Z."/>
            <person name="Pechanova O."/>
            <person name="Grover C."/>
            <person name="Miller E."/>
            <person name="Thrash A."/>
            <person name="Ezzel L."/>
            <person name="Alam S."/>
            <person name="Benzie J."/>
            <person name="Hamilton M."/>
            <person name="Karsi A."/>
            <person name="Lawrence M.L."/>
            <person name="Peterson D.G."/>
        </authorList>
    </citation>
    <scope>NUCLEOTIDE SEQUENCE [LARGE SCALE GENOMIC DNA]</scope>
    <source>
        <strain evidence="3">BAU-BD-2019</strain>
        <tissue evidence="2">Blood</tissue>
    </source>
</reference>
<dbReference type="InterPro" id="IPR024066">
    <property type="entry name" value="RGS_subdom1/3"/>
</dbReference>
<dbReference type="Pfam" id="PF00615">
    <property type="entry name" value="RGS"/>
    <property type="match status" value="1"/>
</dbReference>
<keyword evidence="3" id="KW-1185">Reference proteome</keyword>
<sequence length="259" mass="29295">MCRSLEHLPITCLERAKELKARFGSFLLKQELNIMGHSQKADKLTLEDRQKWSFHELLAHKDGLCAFTSFLSSEYSEENIAFYLACEDYRNTKSSSKLRVKARKIYEEFICSDAPREVNLDHETRSITLKNMEQPTLSCFSLAQSKIYTLMEKDCYPRFLKSTVYQEFIAQHVREDWSLGLKSQTGKPRAFESIDSMNTAVERTEIKIVALDNNCERKLCGDEAGLHGDSVVHSSHPLHSSAGACLSSAVMALGDSGPL</sequence>
<dbReference type="Proteomes" id="UP000830375">
    <property type="component" value="Unassembled WGS sequence"/>
</dbReference>
<dbReference type="PANTHER" id="PTHR10845:SF265">
    <property type="entry name" value="REGULATOR OF G PROTEIN-SIGNALING 5B"/>
    <property type="match status" value="1"/>
</dbReference>
<dbReference type="PRINTS" id="PR01301">
    <property type="entry name" value="RGSPROTEIN"/>
</dbReference>
<organism evidence="2 3">
    <name type="scientific">Labeo rohita</name>
    <name type="common">Indian major carp</name>
    <name type="synonym">Cyprinus rohita</name>
    <dbReference type="NCBI Taxonomy" id="84645"/>
    <lineage>
        <taxon>Eukaryota</taxon>
        <taxon>Metazoa</taxon>
        <taxon>Chordata</taxon>
        <taxon>Craniata</taxon>
        <taxon>Vertebrata</taxon>
        <taxon>Euteleostomi</taxon>
        <taxon>Actinopterygii</taxon>
        <taxon>Neopterygii</taxon>
        <taxon>Teleostei</taxon>
        <taxon>Ostariophysi</taxon>
        <taxon>Cypriniformes</taxon>
        <taxon>Cyprinidae</taxon>
        <taxon>Labeoninae</taxon>
        <taxon>Labeonini</taxon>
        <taxon>Labeo</taxon>
    </lineage>
</organism>
<dbReference type="SMART" id="SM00315">
    <property type="entry name" value="RGS"/>
    <property type="match status" value="1"/>
</dbReference>
<dbReference type="Gene3D" id="1.10.196.10">
    <property type="match status" value="1"/>
</dbReference>
<evidence type="ECO:0000313" key="3">
    <source>
        <dbReference type="Proteomes" id="UP000830375"/>
    </source>
</evidence>
<accession>A0ABQ8MWQ4</accession>
<name>A0ABQ8MWQ4_LABRO</name>
<evidence type="ECO:0000259" key="1">
    <source>
        <dbReference type="PROSITE" id="PS50132"/>
    </source>
</evidence>
<dbReference type="SUPFAM" id="SSF48097">
    <property type="entry name" value="Regulator of G-protein signaling, RGS"/>
    <property type="match status" value="1"/>
</dbReference>
<dbReference type="Gene3D" id="1.10.167.10">
    <property type="entry name" value="Regulator of G-protein Signalling 4, domain 2"/>
    <property type="match status" value="1"/>
</dbReference>
<gene>
    <name evidence="2" type="ORF">H4Q32_003720</name>
</gene>
<proteinExistence type="predicted"/>
<protein>
    <submittedName>
        <fullName evidence="2">Regulator of G-protein signaling 5</fullName>
    </submittedName>
</protein>
<dbReference type="EMBL" id="JACTAM010000002">
    <property type="protein sequence ID" value="KAI2667278.1"/>
    <property type="molecule type" value="Genomic_DNA"/>
</dbReference>
<dbReference type="PANTHER" id="PTHR10845">
    <property type="entry name" value="REGULATOR OF G PROTEIN SIGNALING"/>
    <property type="match status" value="1"/>
</dbReference>
<dbReference type="PROSITE" id="PS50132">
    <property type="entry name" value="RGS"/>
    <property type="match status" value="1"/>
</dbReference>
<feature type="domain" description="RGS" evidence="1">
    <location>
        <begin position="53"/>
        <end position="169"/>
    </location>
</feature>